<keyword evidence="3" id="KW-1185">Reference proteome</keyword>
<organism evidence="2 3">
    <name type="scientific">Ilex paraguariensis</name>
    <name type="common">yerba mate</name>
    <dbReference type="NCBI Taxonomy" id="185542"/>
    <lineage>
        <taxon>Eukaryota</taxon>
        <taxon>Viridiplantae</taxon>
        <taxon>Streptophyta</taxon>
        <taxon>Embryophyta</taxon>
        <taxon>Tracheophyta</taxon>
        <taxon>Spermatophyta</taxon>
        <taxon>Magnoliopsida</taxon>
        <taxon>eudicotyledons</taxon>
        <taxon>Gunneridae</taxon>
        <taxon>Pentapetalae</taxon>
        <taxon>asterids</taxon>
        <taxon>campanulids</taxon>
        <taxon>Aquifoliales</taxon>
        <taxon>Aquifoliaceae</taxon>
        <taxon>Ilex</taxon>
    </lineage>
</organism>
<dbReference type="Proteomes" id="UP001642360">
    <property type="component" value="Unassembled WGS sequence"/>
</dbReference>
<protein>
    <submittedName>
        <fullName evidence="2">Uncharacterized protein</fullName>
    </submittedName>
</protein>
<feature type="compositionally biased region" description="Low complexity" evidence="1">
    <location>
        <begin position="8"/>
        <end position="21"/>
    </location>
</feature>
<comment type="caution">
    <text evidence="2">The sequence shown here is derived from an EMBL/GenBank/DDBJ whole genome shotgun (WGS) entry which is preliminary data.</text>
</comment>
<name>A0ABC8THB3_9AQUA</name>
<dbReference type="EMBL" id="CAUOFW020004602">
    <property type="protein sequence ID" value="CAK9166379.1"/>
    <property type="molecule type" value="Genomic_DNA"/>
</dbReference>
<gene>
    <name evidence="2" type="ORF">ILEXP_LOCUS35596</name>
</gene>
<evidence type="ECO:0000256" key="1">
    <source>
        <dbReference type="SAM" id="MobiDB-lite"/>
    </source>
</evidence>
<evidence type="ECO:0000313" key="3">
    <source>
        <dbReference type="Proteomes" id="UP001642360"/>
    </source>
</evidence>
<reference evidence="2 3" key="1">
    <citation type="submission" date="2024-02" db="EMBL/GenBank/DDBJ databases">
        <authorList>
            <person name="Vignale AGUSTIN F."/>
            <person name="Sosa J E."/>
            <person name="Modenutti C."/>
        </authorList>
    </citation>
    <scope>NUCLEOTIDE SEQUENCE [LARGE SCALE GENOMIC DNA]</scope>
</reference>
<sequence>MSQPNKRSYTTISTTTSTTCTGGAGVGNHKSHLSTCGNAEGQVTGRRVISRRQERPTHQSPHVHFAPDIESAVVDDPNSMIEDPNPTMSSMVLPSWTCLHKWSHRNLSRKKATPPQPAKKLVIKLVK</sequence>
<feature type="region of interest" description="Disordered" evidence="1">
    <location>
        <begin position="106"/>
        <end position="127"/>
    </location>
</feature>
<feature type="non-terminal residue" evidence="2">
    <location>
        <position position="127"/>
    </location>
</feature>
<dbReference type="AlphaFoldDB" id="A0ABC8THB3"/>
<accession>A0ABC8THB3</accession>
<evidence type="ECO:0000313" key="2">
    <source>
        <dbReference type="EMBL" id="CAK9166379.1"/>
    </source>
</evidence>
<proteinExistence type="predicted"/>
<feature type="region of interest" description="Disordered" evidence="1">
    <location>
        <begin position="1"/>
        <end position="26"/>
    </location>
</feature>